<dbReference type="RefSeq" id="WP_109088731.1">
    <property type="nucleotide sequence ID" value="NZ_QEXO01000002.1"/>
</dbReference>
<dbReference type="SUPFAM" id="SSF52151">
    <property type="entry name" value="FabD/lysophospholipase-like"/>
    <property type="match status" value="1"/>
</dbReference>
<protein>
    <submittedName>
        <fullName evidence="2">MdcH</fullName>
    </submittedName>
</protein>
<evidence type="ECO:0000313" key="3">
    <source>
        <dbReference type="Proteomes" id="UP000245216"/>
    </source>
</evidence>
<feature type="domain" description="Malonyl-CoA:ACP transacylase (MAT)" evidence="1">
    <location>
        <begin position="6"/>
        <end position="303"/>
    </location>
</feature>
<dbReference type="GO" id="GO:0005829">
    <property type="term" value="C:cytosol"/>
    <property type="evidence" value="ECO:0007669"/>
    <property type="project" value="TreeGrafter"/>
</dbReference>
<dbReference type="InterPro" id="IPR001227">
    <property type="entry name" value="Ac_transferase_dom_sf"/>
</dbReference>
<dbReference type="InterPro" id="IPR016035">
    <property type="entry name" value="Acyl_Trfase/lysoPLipase"/>
</dbReference>
<evidence type="ECO:0000259" key="1">
    <source>
        <dbReference type="SMART" id="SM00827"/>
    </source>
</evidence>
<accession>A0A2U2BKE2</accession>
<gene>
    <name evidence="2" type="ORF">DF183_06910</name>
</gene>
<dbReference type="InterPro" id="IPR014043">
    <property type="entry name" value="Acyl_transferase_dom"/>
</dbReference>
<organism evidence="2 3">
    <name type="scientific">Alcaligenes faecalis</name>
    <dbReference type="NCBI Taxonomy" id="511"/>
    <lineage>
        <taxon>Bacteria</taxon>
        <taxon>Pseudomonadati</taxon>
        <taxon>Pseudomonadota</taxon>
        <taxon>Betaproteobacteria</taxon>
        <taxon>Burkholderiales</taxon>
        <taxon>Alcaligenaceae</taxon>
        <taxon>Alcaligenes</taxon>
    </lineage>
</organism>
<dbReference type="STRING" id="511.UZ73_05865"/>
<dbReference type="SMART" id="SM00827">
    <property type="entry name" value="PKS_AT"/>
    <property type="match status" value="1"/>
</dbReference>
<dbReference type="GO" id="GO:0004314">
    <property type="term" value="F:[acyl-carrier-protein] S-malonyltransferase activity"/>
    <property type="evidence" value="ECO:0007669"/>
    <property type="project" value="TreeGrafter"/>
</dbReference>
<dbReference type="Gene3D" id="3.40.366.10">
    <property type="entry name" value="Malonyl-Coenzyme A Acyl Carrier Protein, domain 2"/>
    <property type="match status" value="1"/>
</dbReference>
<reference evidence="2 3" key="2">
    <citation type="submission" date="2018-05" db="EMBL/GenBank/DDBJ databases">
        <authorList>
            <person name="Lanie J.A."/>
            <person name="Ng W.-L."/>
            <person name="Kazmierczak K.M."/>
            <person name="Andrzejewski T.M."/>
            <person name="Davidsen T.M."/>
            <person name="Wayne K.J."/>
            <person name="Tettelin H."/>
            <person name="Glass J.I."/>
            <person name="Rusch D."/>
            <person name="Podicherti R."/>
            <person name="Tsui H.-C.T."/>
            <person name="Winkler M.E."/>
        </authorList>
    </citation>
    <scope>NUCLEOTIDE SEQUENCE [LARGE SCALE GENOMIC DNA]</scope>
    <source>
        <strain evidence="2 3">YBY</strain>
    </source>
</reference>
<dbReference type="PANTHER" id="PTHR42681:SF6">
    <property type="entry name" value="BLL0263 PROTEIN"/>
    <property type="match status" value="1"/>
</dbReference>
<sequence length="309" mass="33277">MKIALLFSGQGMQYADMLPWMNPAHPLLLQMQDQLHVPDWRAAMRDSSWASTNAHAQVVLTACALAAWQQLQEQVPALQSSSQSLAAVAGYSIGELAAACVAGVLSASDTVKLAGQRAALMDQAGAGQDSSMLAVSGVSIRTIEQWCQAQGAALAIRNGPDSAVCAGPRDKLAALEQFAQEQGARCTPLAVNIASHTHWMSSAAQAFQEQLNQSELAVPNVPWPTNAGVWVHNAATAAQALSAQIMQTMQWDSCMEQIEERQPNVVLEIGPGRSLATMWNQRYSEIPARSVDEFQTLDGLQRWLSRWAG</sequence>
<dbReference type="PANTHER" id="PTHR42681">
    <property type="entry name" value="MALONYL-COA-ACYL CARRIER PROTEIN TRANSACYLASE, MITOCHONDRIAL"/>
    <property type="match status" value="1"/>
</dbReference>
<dbReference type="InterPro" id="IPR016036">
    <property type="entry name" value="Malonyl_transacylase_ACP-bd"/>
</dbReference>
<dbReference type="SUPFAM" id="SSF55048">
    <property type="entry name" value="Probable ACP-binding domain of malonyl-CoA ACP transacylase"/>
    <property type="match status" value="1"/>
</dbReference>
<name>A0A2U2BKE2_ALCFA</name>
<dbReference type="Pfam" id="PF00698">
    <property type="entry name" value="Acyl_transf_1"/>
    <property type="match status" value="1"/>
</dbReference>
<dbReference type="Gene3D" id="3.30.70.250">
    <property type="entry name" value="Malonyl-CoA ACP transacylase, ACP-binding"/>
    <property type="match status" value="1"/>
</dbReference>
<reference evidence="2 3" key="1">
    <citation type="submission" date="2018-05" db="EMBL/GenBank/DDBJ databases">
        <title>Genome Sequence of an Efficient Indole-Degrading Bacterium, Alcaligenes sp.YBY.</title>
        <authorList>
            <person name="Yang B."/>
        </authorList>
    </citation>
    <scope>NUCLEOTIDE SEQUENCE [LARGE SCALE GENOMIC DNA]</scope>
    <source>
        <strain evidence="2 3">YBY</strain>
    </source>
</reference>
<comment type="caution">
    <text evidence="2">The sequence shown here is derived from an EMBL/GenBank/DDBJ whole genome shotgun (WGS) entry which is preliminary data.</text>
</comment>
<proteinExistence type="predicted"/>
<dbReference type="GO" id="GO:0006633">
    <property type="term" value="P:fatty acid biosynthetic process"/>
    <property type="evidence" value="ECO:0007669"/>
    <property type="project" value="TreeGrafter"/>
</dbReference>
<evidence type="ECO:0000313" key="2">
    <source>
        <dbReference type="EMBL" id="PWE14449.1"/>
    </source>
</evidence>
<dbReference type="Proteomes" id="UP000245216">
    <property type="component" value="Unassembled WGS sequence"/>
</dbReference>
<dbReference type="AlphaFoldDB" id="A0A2U2BKE2"/>
<dbReference type="EMBL" id="QEXO01000002">
    <property type="protein sequence ID" value="PWE14449.1"/>
    <property type="molecule type" value="Genomic_DNA"/>
</dbReference>
<dbReference type="InterPro" id="IPR050858">
    <property type="entry name" value="Mal-CoA-ACP_Trans/PKS_FabD"/>
</dbReference>